<dbReference type="RefSeq" id="WP_135195960.1">
    <property type="nucleotide sequence ID" value="NZ_SPVH01000007.1"/>
</dbReference>
<dbReference type="EMBL" id="SPVH01000007">
    <property type="protein sequence ID" value="TFW11133.1"/>
    <property type="molecule type" value="Genomic_DNA"/>
</dbReference>
<dbReference type="Proteomes" id="UP000298216">
    <property type="component" value="Unassembled WGS sequence"/>
</dbReference>
<organism evidence="1 2">
    <name type="scientific">Brevundimonas intermedia</name>
    <dbReference type="NCBI Taxonomy" id="74315"/>
    <lineage>
        <taxon>Bacteria</taxon>
        <taxon>Pseudomonadati</taxon>
        <taxon>Pseudomonadota</taxon>
        <taxon>Alphaproteobacteria</taxon>
        <taxon>Caulobacterales</taxon>
        <taxon>Caulobacteraceae</taxon>
        <taxon>Brevundimonas</taxon>
    </lineage>
</organism>
<evidence type="ECO:0000313" key="2">
    <source>
        <dbReference type="Proteomes" id="UP000298216"/>
    </source>
</evidence>
<proteinExistence type="predicted"/>
<comment type="caution">
    <text evidence="1">The sequence shown here is derived from an EMBL/GenBank/DDBJ whole genome shotgun (WGS) entry which is preliminary data.</text>
</comment>
<gene>
    <name evidence="1" type="ORF">EGY25_15790</name>
</gene>
<protein>
    <submittedName>
        <fullName evidence="1">Uncharacterized protein</fullName>
    </submittedName>
</protein>
<dbReference type="AlphaFoldDB" id="A0A4Y9RQG0"/>
<sequence>MTIAGTPCFSRPRLDALVAALKALPPSGADGFEGLLARVLSRISGQDFRLARSGGQGGLDGAALTGVVFEAKRYDEKIPNDQIFSKVFQVGAGVAPPHLWILGATVEVGTQALQTLTAGADRLGVGVLILDWPTASPLPPLALVCAMAAADVVEFLRERDVVEGTVAEVGAVLVALRREEGFDAAADAFTGRLRAPALALPNAMEANNRILRAAFCDRRQARNLFGQGLAPEAEAALPTRERRQLEETVRASLLSAQNGEIVALLGREGHGKSWLFAQAWLGIEAAPLTVVVPAKSLGLATPHGQVLPFLIGRLIEQTGDQDTEGLRARWRRRIETWGPRTEGEPPRFIIFIDGLNEQSELEWPRWLGKVSGFAAEHGGVLAISSRQAFFYDHVYRELAPAVTSVQVPEWSEAELTTILDERRVDRSALSPAVFERLRNPRLLGIAFDLLGAGGIATFTELSVDRLLFEHIRAGARDGVAPEPVEQFVKRLSLHAQEVIERIRSQRTEDRLVFDQVPAGSGGFALTPALAAVTAEHFFRPLPEDPTLYTLAEDGMSLALGFSLVKALQRADRGGDVSEALGELIDPIAALDKTAETVF</sequence>
<accession>A0A4Y9RQG0</accession>
<reference evidence="1 2" key="1">
    <citation type="submission" date="2019-03" db="EMBL/GenBank/DDBJ databases">
        <title>Draft genome of Brevundimonas sp. a heavy metal resistant soil bacteria.</title>
        <authorList>
            <person name="Soto J."/>
        </authorList>
    </citation>
    <scope>NUCLEOTIDE SEQUENCE [LARGE SCALE GENOMIC DNA]</scope>
    <source>
        <strain evidence="1 2">B-10</strain>
    </source>
</reference>
<dbReference type="OrthoDB" id="7210088at2"/>
<name>A0A4Y9RQG0_9CAUL</name>
<keyword evidence="2" id="KW-1185">Reference proteome</keyword>
<evidence type="ECO:0000313" key="1">
    <source>
        <dbReference type="EMBL" id="TFW11133.1"/>
    </source>
</evidence>